<organism evidence="1 2">
    <name type="scientific">Segatella copri</name>
    <dbReference type="NCBI Taxonomy" id="165179"/>
    <lineage>
        <taxon>Bacteria</taxon>
        <taxon>Pseudomonadati</taxon>
        <taxon>Bacteroidota</taxon>
        <taxon>Bacteroidia</taxon>
        <taxon>Bacteroidales</taxon>
        <taxon>Prevotellaceae</taxon>
        <taxon>Segatella</taxon>
    </lineage>
</organism>
<dbReference type="Proteomes" id="UP000261245">
    <property type="component" value="Unassembled WGS sequence"/>
</dbReference>
<gene>
    <name evidence="1" type="ORF">DXB80_12235</name>
</gene>
<reference evidence="1 2" key="1">
    <citation type="submission" date="2018-08" db="EMBL/GenBank/DDBJ databases">
        <title>A genome reference for cultivated species of the human gut microbiota.</title>
        <authorList>
            <person name="Zou Y."/>
            <person name="Xue W."/>
            <person name="Luo G."/>
        </authorList>
    </citation>
    <scope>NUCLEOTIDE SEQUENCE [LARGE SCALE GENOMIC DNA]</scope>
    <source>
        <strain evidence="1 2">OM06-11</strain>
    </source>
</reference>
<dbReference type="RefSeq" id="WP_117729050.1">
    <property type="nucleotide sequence ID" value="NZ_QRSU01000027.1"/>
</dbReference>
<evidence type="ECO:0008006" key="3">
    <source>
        <dbReference type="Google" id="ProtNLM"/>
    </source>
</evidence>
<dbReference type="EMBL" id="QSUC01000043">
    <property type="protein sequence ID" value="RGN05352.1"/>
    <property type="molecule type" value="Genomic_DNA"/>
</dbReference>
<proteinExistence type="predicted"/>
<sequence length="321" mass="37478">MAKKILIIGNGFDIDLGLRTRYSDFAKSNIWEKLMGNTHGFDQDLLAALRKAKEKEAWFDIEKTMNEYVRAIRPEFLTTDLVDKDKKNFIEVTKALDKYLKDEQKSRTLENNHYAAQVLRLISDVGGFEYYTFNYTSLGDIAMSCGIKIDTSRITHVHGSLENDSIILGVLTDPANQIHEQYSFMYKDNSRFYMSNNMYEDFDKADDIIFFGHSINGMDFPYFKDFFIKQSGMDGEYKRKHITIFTYDDGSNQQIRNSIRNAQVDLTQLFRRNDIKIILTKQLYDNDKNEIQKFDSFCNRLKSIKSSHTVVTAPDFSLNQW</sequence>
<name>A0AA92T262_9BACT</name>
<dbReference type="InterPro" id="IPR025935">
    <property type="entry name" value="AbiH"/>
</dbReference>
<dbReference type="Pfam" id="PF14253">
    <property type="entry name" value="AbiH"/>
    <property type="match status" value="1"/>
</dbReference>
<comment type="caution">
    <text evidence="1">The sequence shown here is derived from an EMBL/GenBank/DDBJ whole genome shotgun (WGS) entry which is preliminary data.</text>
</comment>
<accession>A0AA92T262</accession>
<evidence type="ECO:0000313" key="2">
    <source>
        <dbReference type="Proteomes" id="UP000261245"/>
    </source>
</evidence>
<evidence type="ECO:0000313" key="1">
    <source>
        <dbReference type="EMBL" id="RGN05352.1"/>
    </source>
</evidence>
<dbReference type="AlphaFoldDB" id="A0AA92T262"/>
<protein>
    <recommendedName>
        <fullName evidence="3">Bacteriophage abortive infection AbiH</fullName>
    </recommendedName>
</protein>